<dbReference type="InterPro" id="IPR010839">
    <property type="entry name" value="AtuA_N"/>
</dbReference>
<feature type="domain" description="Acyclic terpene utilisation N-terminal" evidence="1">
    <location>
        <begin position="25"/>
        <end position="407"/>
    </location>
</feature>
<dbReference type="Pfam" id="PF07287">
    <property type="entry name" value="AtuA"/>
    <property type="match status" value="1"/>
</dbReference>
<organism evidence="3 4">
    <name type="scientific">Talaromyces islandicus</name>
    <name type="common">Penicillium islandicum</name>
    <dbReference type="NCBI Taxonomy" id="28573"/>
    <lineage>
        <taxon>Eukaryota</taxon>
        <taxon>Fungi</taxon>
        <taxon>Dikarya</taxon>
        <taxon>Ascomycota</taxon>
        <taxon>Pezizomycotina</taxon>
        <taxon>Eurotiomycetes</taxon>
        <taxon>Eurotiomycetidae</taxon>
        <taxon>Eurotiales</taxon>
        <taxon>Trichocomaceae</taxon>
        <taxon>Talaromyces</taxon>
        <taxon>Talaromyces sect. Islandici</taxon>
    </lineage>
</organism>
<evidence type="ECO:0000259" key="2">
    <source>
        <dbReference type="Pfam" id="PF14330"/>
    </source>
</evidence>
<proteinExistence type="predicted"/>
<reference evidence="3 4" key="1">
    <citation type="submission" date="2015-04" db="EMBL/GenBank/DDBJ databases">
        <authorList>
            <person name="Syromyatnikov M.Y."/>
            <person name="Popov V.N."/>
        </authorList>
    </citation>
    <scope>NUCLEOTIDE SEQUENCE [LARGE SCALE GENOMIC DNA]</scope>
    <source>
        <strain evidence="3">WF-38-12</strain>
    </source>
</reference>
<dbReference type="STRING" id="28573.A0A0U1LLD6"/>
<dbReference type="OMA" id="HYGYPGR"/>
<dbReference type="AlphaFoldDB" id="A0A0U1LLD6"/>
<name>A0A0U1LLD6_TALIS</name>
<protein>
    <recommendedName>
        <fullName evidence="5">3-methylaspartate ammonia-lyase</fullName>
    </recommendedName>
</protein>
<feature type="domain" description="DUF4387" evidence="2">
    <location>
        <begin position="522"/>
        <end position="618"/>
    </location>
</feature>
<evidence type="ECO:0000313" key="4">
    <source>
        <dbReference type="Proteomes" id="UP000054383"/>
    </source>
</evidence>
<gene>
    <name evidence="3" type="ORF">PISL3812_00945</name>
</gene>
<evidence type="ECO:0000313" key="3">
    <source>
        <dbReference type="EMBL" id="CRG83592.1"/>
    </source>
</evidence>
<dbReference type="EMBL" id="CVMT01000001">
    <property type="protein sequence ID" value="CRG83592.1"/>
    <property type="molecule type" value="Genomic_DNA"/>
</dbReference>
<dbReference type="Proteomes" id="UP000054383">
    <property type="component" value="Unassembled WGS sequence"/>
</dbReference>
<evidence type="ECO:0000259" key="1">
    <source>
        <dbReference type="Pfam" id="PF07287"/>
    </source>
</evidence>
<evidence type="ECO:0008006" key="5">
    <source>
        <dbReference type="Google" id="ProtNLM"/>
    </source>
</evidence>
<keyword evidence="4" id="KW-1185">Reference proteome</keyword>
<dbReference type="Pfam" id="PF14330">
    <property type="entry name" value="DUF4387"/>
    <property type="match status" value="1"/>
</dbReference>
<sequence length="627" mass="68792">MEQLRILTPIGMLGYSYNKETFWKAIKGGVDAIILDSGSTDSGPSKLALRKSIQTNEAYEKDLEEIVAACHYYRIPVLIGSAGGDGSTRGVNQIAEIVMSIIARRGYRPMKLIKILAEIDKEIVREKYRKGLVRPCGTAVPELVEEDIDKARTIVAQMGIEPWIKAMNEHPDFDIIIGGRSYDPSPYAAFCSWKGFSNLGLSYHMGKIMECGGICTTPKSREALATMRHDFFDITPLNPGSRCTSISVAAHTLYEKTRPDILVGPGGILDLQSTTYEELEDGRSVRVRGATFIPVNDNEYTVKLEAGKLDGFFSVFMGGFRDSVLISQIDTFLDGMRTYVTEKVNFPFDINVQLFGRDAVMGVLEPDVGQDIHELGIFFRARAETQDQATHVCQSARVYCMHAPYPGQRATSGNFAMPCAPLDIPMGPVSEFCMYHLMTISDPCEFFPIIATIVEGSNTAPQHDAGNIMFQITANDTNQSAIKVDSARTTNTVSQAIKATHAELVKSPSVLKKNPPVGHSFLADLASVIRSKNSGPYEITFDVMFSTEGPRDIVKNANILTAETISTLYNVPVTDVIACLWWDSAIAFKATIKRPIVSGSFHDSDAHGSAQHMPLMTLPIPVGDLSV</sequence>
<dbReference type="OrthoDB" id="5863171at2759"/>
<dbReference type="InterPro" id="IPR025496">
    <property type="entry name" value="DUF4387"/>
</dbReference>
<accession>A0A0U1LLD6</accession>